<dbReference type="Proteomes" id="UP001604336">
    <property type="component" value="Unassembled WGS sequence"/>
</dbReference>
<comment type="caution">
    <text evidence="1">The sequence shown here is derived from an EMBL/GenBank/DDBJ whole genome shotgun (WGS) entry which is preliminary data.</text>
</comment>
<sequence>MKCLEIEGSKLGLLENDKLLRIRSLILLCKDQPAEFQSPSLLQSNNNSVNSNSNSGGVVVVGPQCAPTYSLVNAIIEQEEDGPRPRCGHTLITVLAVGEKGSPRYTGPRLILFGGATVLEGNFKASGTPSTAGSAGISMSWLHKLLMSTHPAKSAL</sequence>
<reference evidence="2" key="1">
    <citation type="submission" date="2024-07" db="EMBL/GenBank/DDBJ databases">
        <title>Two chromosome-level genome assemblies of Korean endemic species Abeliophyllum distichum and Forsythia ovata (Oleaceae).</title>
        <authorList>
            <person name="Jang H."/>
        </authorList>
    </citation>
    <scope>NUCLEOTIDE SEQUENCE [LARGE SCALE GENOMIC DNA]</scope>
</reference>
<evidence type="ECO:0000313" key="1">
    <source>
        <dbReference type="EMBL" id="KAL2510741.1"/>
    </source>
</evidence>
<protein>
    <submittedName>
        <fullName evidence="1">Serine/threonine-protein phosphatase BSL3</fullName>
    </submittedName>
</protein>
<organism evidence="1 2">
    <name type="scientific">Abeliophyllum distichum</name>
    <dbReference type="NCBI Taxonomy" id="126358"/>
    <lineage>
        <taxon>Eukaryota</taxon>
        <taxon>Viridiplantae</taxon>
        <taxon>Streptophyta</taxon>
        <taxon>Embryophyta</taxon>
        <taxon>Tracheophyta</taxon>
        <taxon>Spermatophyta</taxon>
        <taxon>Magnoliopsida</taxon>
        <taxon>eudicotyledons</taxon>
        <taxon>Gunneridae</taxon>
        <taxon>Pentapetalae</taxon>
        <taxon>asterids</taxon>
        <taxon>lamiids</taxon>
        <taxon>Lamiales</taxon>
        <taxon>Oleaceae</taxon>
        <taxon>Forsythieae</taxon>
        <taxon>Abeliophyllum</taxon>
    </lineage>
</organism>
<evidence type="ECO:0000313" key="2">
    <source>
        <dbReference type="Proteomes" id="UP001604336"/>
    </source>
</evidence>
<keyword evidence="2" id="KW-1185">Reference proteome</keyword>
<dbReference type="EMBL" id="JBFOLK010000005">
    <property type="protein sequence ID" value="KAL2510741.1"/>
    <property type="molecule type" value="Genomic_DNA"/>
</dbReference>
<gene>
    <name evidence="1" type="ORF">Adt_16341</name>
</gene>
<dbReference type="PANTHER" id="PTHR46422:SF9">
    <property type="entry name" value="SERINE_THREONINE-PROTEIN PHOSPHATASE"/>
    <property type="match status" value="1"/>
</dbReference>
<accession>A0ABD1TDC3</accession>
<proteinExistence type="predicted"/>
<dbReference type="AlphaFoldDB" id="A0ABD1TDC3"/>
<name>A0ABD1TDC3_9LAMI</name>
<dbReference type="PANTHER" id="PTHR46422">
    <property type="entry name" value="SERINE/THREONINE-PROTEIN PHOSPHATASE BSL3"/>
    <property type="match status" value="1"/>
</dbReference>